<organism evidence="3 4">
    <name type="scientific">Streptomyces xiamenensis</name>
    <dbReference type="NCBI Taxonomy" id="408015"/>
    <lineage>
        <taxon>Bacteria</taxon>
        <taxon>Bacillati</taxon>
        <taxon>Actinomycetota</taxon>
        <taxon>Actinomycetes</taxon>
        <taxon>Kitasatosporales</taxon>
        <taxon>Streptomycetaceae</taxon>
        <taxon>Streptomyces</taxon>
    </lineage>
</organism>
<dbReference type="InterPro" id="IPR036188">
    <property type="entry name" value="FAD/NAD-bd_sf"/>
</dbReference>
<protein>
    <submittedName>
        <fullName evidence="3">Dimethylaniline monooxygenase</fullName>
    </submittedName>
</protein>
<dbReference type="GO" id="GO:0004497">
    <property type="term" value="F:monooxygenase activity"/>
    <property type="evidence" value="ECO:0007669"/>
    <property type="project" value="UniProtKB-KW"/>
</dbReference>
<dbReference type="SUPFAM" id="SSF51905">
    <property type="entry name" value="FAD/NAD(P)-binding domain"/>
    <property type="match status" value="1"/>
</dbReference>
<evidence type="ECO:0000256" key="1">
    <source>
        <dbReference type="ARBA" id="ARBA00023002"/>
    </source>
</evidence>
<dbReference type="Pfam" id="PF13738">
    <property type="entry name" value="Pyr_redox_3"/>
    <property type="match status" value="1"/>
</dbReference>
<name>A0A0F7FW10_9ACTN</name>
<dbReference type="PRINTS" id="PR00368">
    <property type="entry name" value="FADPNR"/>
</dbReference>
<dbReference type="Proteomes" id="UP000034034">
    <property type="component" value="Chromosome"/>
</dbReference>
<dbReference type="AlphaFoldDB" id="A0A0F7FW10"/>
<dbReference type="EMBL" id="CP009922">
    <property type="protein sequence ID" value="AKG44107.1"/>
    <property type="molecule type" value="Genomic_DNA"/>
</dbReference>
<gene>
    <name evidence="3" type="ORF">SXIM_27230</name>
</gene>
<dbReference type="PANTHER" id="PTHR43539">
    <property type="entry name" value="FLAVIN-BINDING MONOOXYGENASE-LIKE PROTEIN (AFU_ORTHOLOGUE AFUA_4G09220)"/>
    <property type="match status" value="1"/>
</dbReference>
<evidence type="ECO:0000313" key="3">
    <source>
        <dbReference type="EMBL" id="AKG44107.1"/>
    </source>
</evidence>
<dbReference type="PRINTS" id="PR00469">
    <property type="entry name" value="PNDRDTASEII"/>
</dbReference>
<dbReference type="KEGG" id="sxi:SXIM_27230"/>
<dbReference type="HOGENOM" id="CLU_037308_0_0_11"/>
<feature type="region of interest" description="Disordered" evidence="2">
    <location>
        <begin position="407"/>
        <end position="456"/>
    </location>
</feature>
<keyword evidence="3" id="KW-0503">Monooxygenase</keyword>
<accession>A0A0F7FW10</accession>
<dbReference type="GO" id="GO:0050660">
    <property type="term" value="F:flavin adenine dinucleotide binding"/>
    <property type="evidence" value="ECO:0007669"/>
    <property type="project" value="TreeGrafter"/>
</dbReference>
<keyword evidence="4" id="KW-1185">Reference proteome</keyword>
<dbReference type="InterPro" id="IPR050982">
    <property type="entry name" value="Auxin_biosynth/cation_transpt"/>
</dbReference>
<dbReference type="PANTHER" id="PTHR43539:SF78">
    <property type="entry name" value="FLAVIN-CONTAINING MONOOXYGENASE"/>
    <property type="match status" value="1"/>
</dbReference>
<reference evidence="3" key="1">
    <citation type="submission" date="2019-08" db="EMBL/GenBank/DDBJ databases">
        <title>Complete genome sequence of a mangrove-derived Streptomyces xiamenensis.</title>
        <authorList>
            <person name="Xu J."/>
        </authorList>
    </citation>
    <scope>NUCLEOTIDE SEQUENCE</scope>
    <source>
        <strain evidence="3">318</strain>
    </source>
</reference>
<dbReference type="Gene3D" id="3.50.50.60">
    <property type="entry name" value="FAD/NAD(P)-binding domain"/>
    <property type="match status" value="1"/>
</dbReference>
<proteinExistence type="predicted"/>
<dbReference type="STRING" id="408015.SXIM_27230"/>
<dbReference type="RefSeq" id="WP_234306868.1">
    <property type="nucleotide sequence ID" value="NZ_CP009922.3"/>
</dbReference>
<sequence length="456" mass="48328">MHDLVVVGAGPYGLSIAAHAAAAGLDLRILGRPMASWRDHMPGGMFLKSEPWASNLSDAAREHTLAAYCAEREERAEHGHPLPIETFTDYGMWFARRLPVPVEEQNVVSVTPHGDGFRVETDTGEVMLCRTLALAIGVMPFVHLPQALRDLPPELASHSSGHRDLAAFKGQEVTVVGAGQAALETAALLLEHGALPTVVARAGAINWNTVPQPLRRNPLARLRAPHSGLGTGWSSWAYSRVPWAVRRLPETTRVKIATTALGPAGAWWLRERVEGAVPVRLGHRIRRAVRIEDGVRLELATPGEGRSLIETEHVIAATGFVPDLRRLDLLDPALRDGLTAVLGTRAPQLDAGFESSRPGLFFAGLLAAPTFGPSMRFVYGASFTAGRLVKAVRQRLARLASVPGGATAGVSVPGVPRPAAQQGDAGKSGKAGEAAADEPGGTVEVAGQEQARSSAG</sequence>
<evidence type="ECO:0000256" key="2">
    <source>
        <dbReference type="SAM" id="MobiDB-lite"/>
    </source>
</evidence>
<evidence type="ECO:0000313" key="4">
    <source>
        <dbReference type="Proteomes" id="UP000034034"/>
    </source>
</evidence>
<dbReference type="PATRIC" id="fig|408015.6.peg.2760"/>
<keyword evidence="1" id="KW-0560">Oxidoreductase</keyword>